<evidence type="ECO:0000256" key="8">
    <source>
        <dbReference type="SAM" id="MobiDB-lite"/>
    </source>
</evidence>
<evidence type="ECO:0000256" key="2">
    <source>
        <dbReference type="ARBA" id="ARBA00023012"/>
    </source>
</evidence>
<keyword evidence="12" id="KW-1185">Reference proteome</keyword>
<feature type="domain" description="OmpR/PhoB-type" evidence="10">
    <location>
        <begin position="132"/>
        <end position="230"/>
    </location>
</feature>
<dbReference type="CDD" id="cd00383">
    <property type="entry name" value="trans_reg_C"/>
    <property type="match status" value="1"/>
</dbReference>
<evidence type="ECO:0000259" key="10">
    <source>
        <dbReference type="PROSITE" id="PS51755"/>
    </source>
</evidence>
<feature type="domain" description="Response regulatory" evidence="9">
    <location>
        <begin position="2"/>
        <end position="124"/>
    </location>
</feature>
<evidence type="ECO:0000259" key="9">
    <source>
        <dbReference type="PROSITE" id="PS50110"/>
    </source>
</evidence>
<feature type="modified residue" description="4-aspartylphosphate" evidence="6">
    <location>
        <position position="52"/>
    </location>
</feature>
<feature type="region of interest" description="Disordered" evidence="8">
    <location>
        <begin position="222"/>
        <end position="241"/>
    </location>
</feature>
<gene>
    <name evidence="11" type="ORF">GCM10009655_07310</name>
</gene>
<dbReference type="InterPro" id="IPR011006">
    <property type="entry name" value="CheY-like_superfamily"/>
</dbReference>
<dbReference type="SUPFAM" id="SSF52172">
    <property type="entry name" value="CheY-like"/>
    <property type="match status" value="1"/>
</dbReference>
<keyword evidence="4 7" id="KW-0238">DNA-binding</keyword>
<evidence type="ECO:0000256" key="4">
    <source>
        <dbReference type="ARBA" id="ARBA00023125"/>
    </source>
</evidence>
<reference evidence="11 12" key="1">
    <citation type="journal article" date="2019" name="Int. J. Syst. Evol. Microbiol.">
        <title>The Global Catalogue of Microorganisms (GCM) 10K type strain sequencing project: providing services to taxonomists for standard genome sequencing and annotation.</title>
        <authorList>
            <consortium name="The Broad Institute Genomics Platform"/>
            <consortium name="The Broad Institute Genome Sequencing Center for Infectious Disease"/>
            <person name="Wu L."/>
            <person name="Ma J."/>
        </authorList>
    </citation>
    <scope>NUCLEOTIDE SEQUENCE [LARGE SCALE GENOMIC DNA]</scope>
    <source>
        <strain evidence="11 12">JCM 12762</strain>
    </source>
</reference>
<evidence type="ECO:0000256" key="3">
    <source>
        <dbReference type="ARBA" id="ARBA00023015"/>
    </source>
</evidence>
<dbReference type="InterPro" id="IPR036388">
    <property type="entry name" value="WH-like_DNA-bd_sf"/>
</dbReference>
<dbReference type="SMART" id="SM00448">
    <property type="entry name" value="REC"/>
    <property type="match status" value="1"/>
</dbReference>
<dbReference type="Gene3D" id="1.10.10.10">
    <property type="entry name" value="Winged helix-like DNA-binding domain superfamily/Winged helix DNA-binding domain"/>
    <property type="match status" value="1"/>
</dbReference>
<evidence type="ECO:0000256" key="7">
    <source>
        <dbReference type="PROSITE-ProRule" id="PRU01091"/>
    </source>
</evidence>
<organism evidence="11 12">
    <name type="scientific">Rhodoglobus aureus</name>
    <dbReference type="NCBI Taxonomy" id="191497"/>
    <lineage>
        <taxon>Bacteria</taxon>
        <taxon>Bacillati</taxon>
        <taxon>Actinomycetota</taxon>
        <taxon>Actinomycetes</taxon>
        <taxon>Micrococcales</taxon>
        <taxon>Microbacteriaceae</taxon>
        <taxon>Rhodoglobus</taxon>
    </lineage>
</organism>
<comment type="caution">
    <text evidence="11">The sequence shown here is derived from an EMBL/GenBank/DDBJ whole genome shotgun (WGS) entry which is preliminary data.</text>
</comment>
<dbReference type="PROSITE" id="PS51755">
    <property type="entry name" value="OMPR_PHOB"/>
    <property type="match status" value="1"/>
</dbReference>
<evidence type="ECO:0000256" key="6">
    <source>
        <dbReference type="PROSITE-ProRule" id="PRU00169"/>
    </source>
</evidence>
<dbReference type="InterPro" id="IPR039420">
    <property type="entry name" value="WalR-like"/>
</dbReference>
<keyword evidence="1 6" id="KW-0597">Phosphoprotein</keyword>
<name>A0ABN1VL39_9MICO</name>
<dbReference type="SMART" id="SM00862">
    <property type="entry name" value="Trans_reg_C"/>
    <property type="match status" value="1"/>
</dbReference>
<dbReference type="Gene3D" id="3.40.50.2300">
    <property type="match status" value="1"/>
</dbReference>
<proteinExistence type="predicted"/>
<accession>A0ABN1VL39</accession>
<dbReference type="Pfam" id="PF00486">
    <property type="entry name" value="Trans_reg_C"/>
    <property type="match status" value="1"/>
</dbReference>
<keyword evidence="3" id="KW-0805">Transcription regulation</keyword>
<sequence>MKVLIIEDDVRLADVIRRTLAEAGYATNVAHDVPGGIEAYEVDATYDLVVLDLMLPGPGLATDELGGMRVCRRIREIDTSVPVLMLTALDGMRTKVEGLDAGADDYLVKPFHLVELLARVRALLRRSPQAQAPVLSVSGVTLDASTRTAERAGRRIQLTAKEFAVLEYLMRNAGRIVSSTELIDHAWDSNYEGFSNVVQTYIRYLRQKLTAGGEPDVIETRRGSGYVIEQSATDQQSGPSE</sequence>
<dbReference type="PROSITE" id="PS50110">
    <property type="entry name" value="RESPONSE_REGULATORY"/>
    <property type="match status" value="1"/>
</dbReference>
<dbReference type="Proteomes" id="UP001500943">
    <property type="component" value="Unassembled WGS sequence"/>
</dbReference>
<evidence type="ECO:0000256" key="5">
    <source>
        <dbReference type="ARBA" id="ARBA00023163"/>
    </source>
</evidence>
<keyword evidence="2" id="KW-0902">Two-component regulatory system</keyword>
<dbReference type="InterPro" id="IPR001867">
    <property type="entry name" value="OmpR/PhoB-type_DNA-bd"/>
</dbReference>
<dbReference type="Pfam" id="PF00072">
    <property type="entry name" value="Response_reg"/>
    <property type="match status" value="1"/>
</dbReference>
<protein>
    <submittedName>
        <fullName evidence="11">Response regulator transcription factor</fullName>
    </submittedName>
</protein>
<evidence type="ECO:0000256" key="1">
    <source>
        <dbReference type="ARBA" id="ARBA00022553"/>
    </source>
</evidence>
<evidence type="ECO:0000313" key="11">
    <source>
        <dbReference type="EMBL" id="GAA1210785.1"/>
    </source>
</evidence>
<dbReference type="RefSeq" id="WP_343923263.1">
    <property type="nucleotide sequence ID" value="NZ_BAAAKW010000017.1"/>
</dbReference>
<dbReference type="InterPro" id="IPR001789">
    <property type="entry name" value="Sig_transdc_resp-reg_receiver"/>
</dbReference>
<dbReference type="EMBL" id="BAAAKW010000017">
    <property type="protein sequence ID" value="GAA1210785.1"/>
    <property type="molecule type" value="Genomic_DNA"/>
</dbReference>
<feature type="DNA-binding region" description="OmpR/PhoB-type" evidence="7">
    <location>
        <begin position="132"/>
        <end position="230"/>
    </location>
</feature>
<evidence type="ECO:0000313" key="12">
    <source>
        <dbReference type="Proteomes" id="UP001500943"/>
    </source>
</evidence>
<keyword evidence="5" id="KW-0804">Transcription</keyword>
<feature type="compositionally biased region" description="Polar residues" evidence="8">
    <location>
        <begin position="230"/>
        <end position="241"/>
    </location>
</feature>
<dbReference type="PANTHER" id="PTHR48111">
    <property type="entry name" value="REGULATOR OF RPOS"/>
    <property type="match status" value="1"/>
</dbReference>
<dbReference type="PANTHER" id="PTHR48111:SF1">
    <property type="entry name" value="TWO-COMPONENT RESPONSE REGULATOR ORR33"/>
    <property type="match status" value="1"/>
</dbReference>
<dbReference type="Gene3D" id="6.10.250.690">
    <property type="match status" value="1"/>
</dbReference>